<dbReference type="InterPro" id="IPR006175">
    <property type="entry name" value="YjgF/YER057c/UK114"/>
</dbReference>
<dbReference type="Pfam" id="PF01042">
    <property type="entry name" value="Ribonuc_L-PSP"/>
    <property type="match status" value="1"/>
</dbReference>
<dbReference type="PANTHER" id="PTHR11803">
    <property type="entry name" value="2-IMINOBUTANOATE/2-IMINOPROPANOATE DEAMINASE RIDA"/>
    <property type="match status" value="1"/>
</dbReference>
<dbReference type="FunFam" id="3.30.1330.40:FF:000001">
    <property type="entry name" value="L-PSP family endoribonuclease"/>
    <property type="match status" value="1"/>
</dbReference>
<dbReference type="AlphaFoldDB" id="A0A1E3G0P2"/>
<dbReference type="PANTHER" id="PTHR11803:SF39">
    <property type="entry name" value="2-IMINOBUTANOATE_2-IMINOPROPANOATE DEAMINASE"/>
    <property type="match status" value="1"/>
</dbReference>
<name>A0A1E3G0P2_9BACT</name>
<dbReference type="RefSeq" id="WP_069293812.1">
    <property type="nucleotide sequence ID" value="NZ_CP140110.1"/>
</dbReference>
<dbReference type="GO" id="GO:0019239">
    <property type="term" value="F:deaminase activity"/>
    <property type="evidence" value="ECO:0007669"/>
    <property type="project" value="TreeGrafter"/>
</dbReference>
<keyword evidence="3" id="KW-1185">Reference proteome</keyword>
<comment type="caution">
    <text evidence="2">The sequence shown here is derived from an EMBL/GenBank/DDBJ whole genome shotgun (WGS) entry which is preliminary data.</text>
</comment>
<dbReference type="InterPro" id="IPR006056">
    <property type="entry name" value="RidA"/>
</dbReference>
<gene>
    <name evidence="2" type="ORF">A4H02_08810</name>
</gene>
<dbReference type="NCBIfam" id="TIGR00004">
    <property type="entry name" value="Rid family detoxifying hydrolase"/>
    <property type="match status" value="1"/>
</dbReference>
<organism evidence="2 3">
    <name type="scientific">Fervidobacterium thailandense</name>
    <dbReference type="NCBI Taxonomy" id="1008305"/>
    <lineage>
        <taxon>Bacteria</taxon>
        <taxon>Thermotogati</taxon>
        <taxon>Thermotogota</taxon>
        <taxon>Thermotogae</taxon>
        <taxon>Thermotogales</taxon>
        <taxon>Fervidobacteriaceae</taxon>
        <taxon>Fervidobacterium</taxon>
    </lineage>
</organism>
<dbReference type="EMBL" id="LWAF01000019">
    <property type="protein sequence ID" value="ODN29792.1"/>
    <property type="molecule type" value="Genomic_DNA"/>
</dbReference>
<dbReference type="CDD" id="cd00448">
    <property type="entry name" value="YjgF_YER057c_UK114_family"/>
    <property type="match status" value="1"/>
</dbReference>
<evidence type="ECO:0000313" key="2">
    <source>
        <dbReference type="EMBL" id="ODN29792.1"/>
    </source>
</evidence>
<dbReference type="InterPro" id="IPR035959">
    <property type="entry name" value="RutC-like_sf"/>
</dbReference>
<evidence type="ECO:0000256" key="1">
    <source>
        <dbReference type="ARBA" id="ARBA00010552"/>
    </source>
</evidence>
<accession>A0A1E3G0P2</accession>
<dbReference type="SUPFAM" id="SSF55298">
    <property type="entry name" value="YjgF-like"/>
    <property type="match status" value="1"/>
</dbReference>
<dbReference type="Gene3D" id="3.30.1330.40">
    <property type="entry name" value="RutC-like"/>
    <property type="match status" value="1"/>
</dbReference>
<proteinExistence type="inferred from homology"/>
<dbReference type="GO" id="GO:0005829">
    <property type="term" value="C:cytosol"/>
    <property type="evidence" value="ECO:0007669"/>
    <property type="project" value="TreeGrafter"/>
</dbReference>
<dbReference type="STRING" id="1008305.A4H02_08810"/>
<comment type="similarity">
    <text evidence="1">Belongs to the RutC family.</text>
</comment>
<dbReference type="Proteomes" id="UP000094570">
    <property type="component" value="Unassembled WGS sequence"/>
</dbReference>
<evidence type="ECO:0000313" key="3">
    <source>
        <dbReference type="Proteomes" id="UP000094570"/>
    </source>
</evidence>
<protein>
    <submittedName>
        <fullName evidence="2">Reactive intermediate/imine deaminase</fullName>
    </submittedName>
</protein>
<reference evidence="3" key="1">
    <citation type="submission" date="2016-04" db="EMBL/GenBank/DDBJ databases">
        <title>The genome sequence project of a novel Fervidobacterium isolate from a hot spring in Thailand.</title>
        <authorList>
            <person name="Gonzalez J.M."/>
            <person name="Cuecas A."/>
            <person name="Kanoksilapatham W."/>
        </authorList>
    </citation>
    <scope>NUCLEOTIDE SEQUENCE [LARGE SCALE GENOMIC DNA]</scope>
    <source>
        <strain evidence="3">FC2004</strain>
    </source>
</reference>
<sequence length="129" mass="14207">MEFLRFKSGPKPVGPYSQAVKVGNLIFFSGILPIVPSTGELITEDVSKATEQILRNLEAMLSEIGLSLNSVVKTTIYTTKLEEFGKINETYEKFFSQNAPNYPARTTVGVSQLPKGATVEMDFVVCSEH</sequence>